<comment type="caution">
    <text evidence="1">The sequence shown here is derived from an EMBL/GenBank/DDBJ whole genome shotgun (WGS) entry which is preliminary data.</text>
</comment>
<organism evidence="1 2">
    <name type="scientific">Halopseudomonas oceani</name>
    <dbReference type="NCBI Taxonomy" id="1708783"/>
    <lineage>
        <taxon>Bacteria</taxon>
        <taxon>Pseudomonadati</taxon>
        <taxon>Pseudomonadota</taxon>
        <taxon>Gammaproteobacteria</taxon>
        <taxon>Pseudomonadales</taxon>
        <taxon>Pseudomonadaceae</taxon>
        <taxon>Halopseudomonas</taxon>
    </lineage>
</organism>
<dbReference type="GO" id="GO:0043683">
    <property type="term" value="P:type IV pilus assembly"/>
    <property type="evidence" value="ECO:0007669"/>
    <property type="project" value="InterPro"/>
</dbReference>
<dbReference type="InterPro" id="IPR012902">
    <property type="entry name" value="N_methyl_site"/>
</dbReference>
<accession>A0A2P4ET57</accession>
<dbReference type="EMBL" id="PPSK01000013">
    <property type="protein sequence ID" value="POB02456.1"/>
    <property type="molecule type" value="Genomic_DNA"/>
</dbReference>
<name>A0A2P4ET57_9GAMM</name>
<dbReference type="InterPro" id="IPR045584">
    <property type="entry name" value="Pilin-like"/>
</dbReference>
<dbReference type="PROSITE" id="PS00409">
    <property type="entry name" value="PROKAR_NTER_METHYL"/>
    <property type="match status" value="1"/>
</dbReference>
<dbReference type="Pfam" id="PF07963">
    <property type="entry name" value="N_methyl"/>
    <property type="match status" value="1"/>
</dbReference>
<protein>
    <submittedName>
        <fullName evidence="1">Pilus assembly protein PilE</fullName>
    </submittedName>
</protein>
<dbReference type="NCBIfam" id="TIGR02532">
    <property type="entry name" value="IV_pilin_GFxxxE"/>
    <property type="match status" value="1"/>
</dbReference>
<dbReference type="SUPFAM" id="SSF54523">
    <property type="entry name" value="Pili subunits"/>
    <property type="match status" value="1"/>
</dbReference>
<dbReference type="OrthoDB" id="5296638at2"/>
<keyword evidence="2" id="KW-1185">Reference proteome</keyword>
<dbReference type="InterPro" id="IPR031982">
    <property type="entry name" value="PilE-like"/>
</dbReference>
<dbReference type="Pfam" id="PF16732">
    <property type="entry name" value="ComP_DUS"/>
    <property type="match status" value="1"/>
</dbReference>
<sequence length="132" mass="14618">MSCVRGFSLIELLIALVIASLLASVAYPSYLAHVRKAQRVEVSGLLLENAQRLERHYALAGRYDQGVVGNLHQQSPAQGRAVYQLAVQRQSQQFVLTAKALVGSAMEGDVCAFYSLNQLGQRTPADERCWRR</sequence>
<evidence type="ECO:0000313" key="2">
    <source>
        <dbReference type="Proteomes" id="UP000243451"/>
    </source>
</evidence>
<reference evidence="1 2" key="1">
    <citation type="submission" date="2018-01" db="EMBL/GenBank/DDBJ databases">
        <title>Draft genome of the type strain Pseudomonas oceani DSM 100277 isolated from the deep water in Okinawa trough, northwestern Pacific Ocean.</title>
        <authorList>
            <person name="Gomila M."/>
            <person name="Mulet M."/>
            <person name="Garcia-Valdes E."/>
            <person name="Lalucat J."/>
        </authorList>
    </citation>
    <scope>NUCLEOTIDE SEQUENCE [LARGE SCALE GENOMIC DNA]</scope>
    <source>
        <strain evidence="1 2">DSM 100277</strain>
    </source>
</reference>
<dbReference type="Gene3D" id="3.30.700.10">
    <property type="entry name" value="Glycoprotein, Type 4 Pilin"/>
    <property type="match status" value="1"/>
</dbReference>
<dbReference type="Proteomes" id="UP000243451">
    <property type="component" value="Unassembled WGS sequence"/>
</dbReference>
<dbReference type="AlphaFoldDB" id="A0A2P4ET57"/>
<proteinExistence type="predicted"/>
<gene>
    <name evidence="1" type="ORF">C1949_13520</name>
</gene>
<evidence type="ECO:0000313" key="1">
    <source>
        <dbReference type="EMBL" id="POB02456.1"/>
    </source>
</evidence>